<feature type="transmembrane region" description="Helical" evidence="1">
    <location>
        <begin position="52"/>
        <end position="72"/>
    </location>
</feature>
<sequence>MTDSLCHVEHGVGLCRIDTHAYAWFPWTMMGIGLVALVLVLVVPNRTPGQRLSLSVVGAASIIFGLYTHSVMLT</sequence>
<evidence type="ECO:0000256" key="1">
    <source>
        <dbReference type="SAM" id="Phobius"/>
    </source>
</evidence>
<dbReference type="EMBL" id="JABEQG010000053">
    <property type="protein sequence ID" value="MBB2158015.1"/>
    <property type="molecule type" value="Genomic_DNA"/>
</dbReference>
<keyword evidence="1" id="KW-0812">Transmembrane</keyword>
<accession>A0A7W4I859</accession>
<reference evidence="2 3" key="1">
    <citation type="submission" date="2020-04" db="EMBL/GenBank/DDBJ databases">
        <title>Description of novel Gluconacetobacter.</title>
        <authorList>
            <person name="Sombolestani A."/>
        </authorList>
    </citation>
    <scope>NUCLEOTIDE SEQUENCE [LARGE SCALE GENOMIC DNA]</scope>
    <source>
        <strain evidence="2 3">LMG 7603</strain>
    </source>
</reference>
<comment type="caution">
    <text evidence="2">The sequence shown here is derived from an EMBL/GenBank/DDBJ whole genome shotgun (WGS) entry which is preliminary data.</text>
</comment>
<organism evidence="2 3">
    <name type="scientific">Gluconacetobacter diazotrophicus</name>
    <name type="common">Acetobacter diazotrophicus</name>
    <dbReference type="NCBI Taxonomy" id="33996"/>
    <lineage>
        <taxon>Bacteria</taxon>
        <taxon>Pseudomonadati</taxon>
        <taxon>Pseudomonadota</taxon>
        <taxon>Alphaproteobacteria</taxon>
        <taxon>Acetobacterales</taxon>
        <taxon>Acetobacteraceae</taxon>
        <taxon>Gluconacetobacter</taxon>
    </lineage>
</organism>
<proteinExistence type="predicted"/>
<keyword evidence="1" id="KW-1133">Transmembrane helix</keyword>
<evidence type="ECO:0000313" key="2">
    <source>
        <dbReference type="EMBL" id="MBB2158015.1"/>
    </source>
</evidence>
<keyword evidence="1" id="KW-0472">Membrane</keyword>
<name>A0A7W4I859_GLUDI</name>
<gene>
    <name evidence="2" type="ORF">HLH33_17230</name>
</gene>
<evidence type="ECO:0000313" key="3">
    <source>
        <dbReference type="Proteomes" id="UP000550787"/>
    </source>
</evidence>
<feature type="transmembrane region" description="Helical" evidence="1">
    <location>
        <begin position="24"/>
        <end position="43"/>
    </location>
</feature>
<dbReference type="AlphaFoldDB" id="A0A7W4I859"/>
<dbReference type="Proteomes" id="UP000550787">
    <property type="component" value="Unassembled WGS sequence"/>
</dbReference>
<protein>
    <submittedName>
        <fullName evidence="2">Uncharacterized protein</fullName>
    </submittedName>
</protein>